<evidence type="ECO:0000256" key="2">
    <source>
        <dbReference type="ARBA" id="ARBA00022786"/>
    </source>
</evidence>
<dbReference type="Gene3D" id="3.30.710.10">
    <property type="entry name" value="Potassium Channel Kv1.1, Chain A"/>
    <property type="match status" value="1"/>
</dbReference>
<evidence type="ECO:0000313" key="5">
    <source>
        <dbReference type="WBParaSite" id="L893_g15036.t1"/>
    </source>
</evidence>
<accession>A0A1I7YCU7</accession>
<dbReference type="Pfam" id="PF03931">
    <property type="entry name" value="Skp1_POZ"/>
    <property type="match status" value="1"/>
</dbReference>
<dbReference type="SUPFAM" id="SSF81382">
    <property type="entry name" value="Skp1 dimerisation domain-like"/>
    <property type="match status" value="1"/>
</dbReference>
<evidence type="ECO:0000256" key="1">
    <source>
        <dbReference type="ARBA" id="ARBA00009993"/>
    </source>
</evidence>
<organism evidence="4 5">
    <name type="scientific">Steinernema glaseri</name>
    <dbReference type="NCBI Taxonomy" id="37863"/>
    <lineage>
        <taxon>Eukaryota</taxon>
        <taxon>Metazoa</taxon>
        <taxon>Ecdysozoa</taxon>
        <taxon>Nematoda</taxon>
        <taxon>Chromadorea</taxon>
        <taxon>Rhabditida</taxon>
        <taxon>Tylenchina</taxon>
        <taxon>Panagrolaimomorpha</taxon>
        <taxon>Strongyloidoidea</taxon>
        <taxon>Steinernematidae</taxon>
        <taxon>Steinernema</taxon>
    </lineage>
</organism>
<dbReference type="SUPFAM" id="SSF54695">
    <property type="entry name" value="POZ domain"/>
    <property type="match status" value="1"/>
</dbReference>
<sequence length="134" mass="15566">MSTALRLTTADQKTVDVQQDILEMSELLKDLTLFHEADSNEAIPMENIDSGTLEIMEKYCQLAKNLPEDENESLSMLDQFFATYEREALFRLVMAADFLHMQQLYDRCCAAIYNLFIHKQSADEIRRNFNLDES</sequence>
<evidence type="ECO:0000313" key="4">
    <source>
        <dbReference type="Proteomes" id="UP000095287"/>
    </source>
</evidence>
<feature type="domain" description="SKP1 component POZ" evidence="3">
    <location>
        <begin position="5"/>
        <end position="62"/>
    </location>
</feature>
<dbReference type="SMART" id="SM00512">
    <property type="entry name" value="Skp1"/>
    <property type="match status" value="1"/>
</dbReference>
<comment type="similarity">
    <text evidence="1">Belongs to the SKP1 family.</text>
</comment>
<dbReference type="InterPro" id="IPR001232">
    <property type="entry name" value="SKP1-like"/>
</dbReference>
<dbReference type="Proteomes" id="UP000095287">
    <property type="component" value="Unplaced"/>
</dbReference>
<protein>
    <submittedName>
        <fullName evidence="5">Skp1_POZ domain-containing protein</fullName>
    </submittedName>
</protein>
<dbReference type="WBParaSite" id="L893_g15036.t1">
    <property type="protein sequence ID" value="L893_g15036.t1"/>
    <property type="gene ID" value="L893_g15036"/>
</dbReference>
<name>A0A1I7YCU7_9BILA</name>
<dbReference type="InterPro" id="IPR036296">
    <property type="entry name" value="SKP1-like_dim_sf"/>
</dbReference>
<dbReference type="GO" id="GO:0006511">
    <property type="term" value="P:ubiquitin-dependent protein catabolic process"/>
    <property type="evidence" value="ECO:0007669"/>
    <property type="project" value="InterPro"/>
</dbReference>
<keyword evidence="2" id="KW-0833">Ubl conjugation pathway</keyword>
<proteinExistence type="inferred from homology"/>
<evidence type="ECO:0000259" key="3">
    <source>
        <dbReference type="Pfam" id="PF03931"/>
    </source>
</evidence>
<keyword evidence="4" id="KW-1185">Reference proteome</keyword>
<dbReference type="InterPro" id="IPR016073">
    <property type="entry name" value="Skp1_comp_POZ"/>
</dbReference>
<dbReference type="InterPro" id="IPR016897">
    <property type="entry name" value="SKP1"/>
</dbReference>
<dbReference type="AlphaFoldDB" id="A0A1I7YCU7"/>
<dbReference type="InterPro" id="IPR011333">
    <property type="entry name" value="SKP1/BTB/POZ_sf"/>
</dbReference>
<dbReference type="PANTHER" id="PTHR11165">
    <property type="entry name" value="SKP1"/>
    <property type="match status" value="1"/>
</dbReference>
<reference evidence="5" key="1">
    <citation type="submission" date="2016-11" db="UniProtKB">
        <authorList>
            <consortium name="WormBaseParasite"/>
        </authorList>
    </citation>
    <scope>IDENTIFICATION</scope>
</reference>